<protein>
    <submittedName>
        <fullName evidence="1">Uncharacterized protein</fullName>
    </submittedName>
</protein>
<sequence>TYGHHGWQCYSLPRTRVVARIGDDVVGMDISSIFFCYYKIQNLPINQTYTVTASYPGFYSEAEVVKLTLNKPNVEVSFSLERKPDDDNANIQENSNTYSYRILERILNINQHFNRQQNNNI</sequence>
<comment type="caution">
    <text evidence="1">The sequence shown here is derived from an EMBL/GenBank/DDBJ whole genome shotgun (WGS) entry which is preliminary data.</text>
</comment>
<proteinExistence type="predicted"/>
<reference evidence="1" key="1">
    <citation type="journal article" date="2014" name="Front. Microbiol.">
        <title>High frequency of phylogenetically diverse reductive dehalogenase-homologous genes in deep subseafloor sedimentary metagenomes.</title>
        <authorList>
            <person name="Kawai M."/>
            <person name="Futagami T."/>
            <person name="Toyoda A."/>
            <person name="Takaki Y."/>
            <person name="Nishi S."/>
            <person name="Hori S."/>
            <person name="Arai W."/>
            <person name="Tsubouchi T."/>
            <person name="Morono Y."/>
            <person name="Uchiyama I."/>
            <person name="Ito T."/>
            <person name="Fujiyama A."/>
            <person name="Inagaki F."/>
            <person name="Takami H."/>
        </authorList>
    </citation>
    <scope>NUCLEOTIDE SEQUENCE</scope>
    <source>
        <strain evidence="1">Expedition CK06-06</strain>
    </source>
</reference>
<feature type="non-terminal residue" evidence="1">
    <location>
        <position position="1"/>
    </location>
</feature>
<accession>X1TJV7</accession>
<dbReference type="EMBL" id="BARW01006346">
    <property type="protein sequence ID" value="GAI87870.1"/>
    <property type="molecule type" value="Genomic_DNA"/>
</dbReference>
<name>X1TJV7_9ZZZZ</name>
<organism evidence="1">
    <name type="scientific">marine sediment metagenome</name>
    <dbReference type="NCBI Taxonomy" id="412755"/>
    <lineage>
        <taxon>unclassified sequences</taxon>
        <taxon>metagenomes</taxon>
        <taxon>ecological metagenomes</taxon>
    </lineage>
</organism>
<gene>
    <name evidence="1" type="ORF">S12H4_13323</name>
</gene>
<evidence type="ECO:0000313" key="1">
    <source>
        <dbReference type="EMBL" id="GAI87870.1"/>
    </source>
</evidence>
<dbReference type="AlphaFoldDB" id="X1TJV7"/>